<dbReference type="InterPro" id="IPR015876">
    <property type="entry name" value="Acyl-CoA_DS"/>
</dbReference>
<comment type="caution">
    <text evidence="16">The sequence shown here is derived from an EMBL/GenBank/DDBJ whole genome shotgun (WGS) entry which is preliminary data.</text>
</comment>
<dbReference type="EMBL" id="JAWDGP010004560">
    <property type="protein sequence ID" value="KAK3763453.1"/>
    <property type="molecule type" value="Genomic_DNA"/>
</dbReference>
<evidence type="ECO:0000313" key="17">
    <source>
        <dbReference type="Proteomes" id="UP001283361"/>
    </source>
</evidence>
<keyword evidence="8 13" id="KW-0560">Oxidoreductase</keyword>
<feature type="transmembrane region" description="Helical" evidence="14">
    <location>
        <begin position="218"/>
        <end position="238"/>
    </location>
</feature>
<gene>
    <name evidence="16" type="ORF">RRG08_053307</name>
</gene>
<proteinExistence type="inferred from homology"/>
<evidence type="ECO:0000313" key="16">
    <source>
        <dbReference type="EMBL" id="KAK3763453.1"/>
    </source>
</evidence>
<keyword evidence="6" id="KW-0276">Fatty acid metabolism</keyword>
<protein>
    <recommendedName>
        <fullName evidence="15">Fatty acid desaturase domain-containing protein</fullName>
    </recommendedName>
</protein>
<evidence type="ECO:0000256" key="12">
    <source>
        <dbReference type="ARBA" id="ARBA00023160"/>
    </source>
</evidence>
<dbReference type="Proteomes" id="UP001283361">
    <property type="component" value="Unassembled WGS sequence"/>
</dbReference>
<dbReference type="GO" id="GO:0005789">
    <property type="term" value="C:endoplasmic reticulum membrane"/>
    <property type="evidence" value="ECO:0007669"/>
    <property type="project" value="TreeGrafter"/>
</dbReference>
<keyword evidence="17" id="KW-1185">Reference proteome</keyword>
<keyword evidence="5" id="KW-0479">Metal-binding</keyword>
<evidence type="ECO:0000256" key="7">
    <source>
        <dbReference type="ARBA" id="ARBA00022989"/>
    </source>
</evidence>
<dbReference type="GO" id="GO:0005506">
    <property type="term" value="F:iron ion binding"/>
    <property type="evidence" value="ECO:0007669"/>
    <property type="project" value="TreeGrafter"/>
</dbReference>
<dbReference type="GO" id="GO:0004768">
    <property type="term" value="F:stearoyl-CoA 9-desaturase activity"/>
    <property type="evidence" value="ECO:0007669"/>
    <property type="project" value="TreeGrafter"/>
</dbReference>
<evidence type="ECO:0000256" key="2">
    <source>
        <dbReference type="ARBA" id="ARBA00009295"/>
    </source>
</evidence>
<keyword evidence="9" id="KW-0408">Iron</keyword>
<keyword evidence="12 13" id="KW-0275">Fatty acid biosynthesis</keyword>
<evidence type="ECO:0000256" key="14">
    <source>
        <dbReference type="SAM" id="Phobius"/>
    </source>
</evidence>
<evidence type="ECO:0000256" key="6">
    <source>
        <dbReference type="ARBA" id="ARBA00022832"/>
    </source>
</evidence>
<evidence type="ECO:0000256" key="8">
    <source>
        <dbReference type="ARBA" id="ARBA00023002"/>
    </source>
</evidence>
<reference evidence="16" key="1">
    <citation type="journal article" date="2023" name="G3 (Bethesda)">
        <title>A reference genome for the long-term kleptoplast-retaining sea slug Elysia crispata morphotype clarki.</title>
        <authorList>
            <person name="Eastman K.E."/>
            <person name="Pendleton A.L."/>
            <person name="Shaikh M.A."/>
            <person name="Suttiyut T."/>
            <person name="Ogas R."/>
            <person name="Tomko P."/>
            <person name="Gavelis G."/>
            <person name="Widhalm J.R."/>
            <person name="Wisecaver J.H."/>
        </authorList>
    </citation>
    <scope>NUCLEOTIDE SEQUENCE</scope>
    <source>
        <strain evidence="16">ECLA1</strain>
    </source>
</reference>
<dbReference type="GO" id="GO:0006636">
    <property type="term" value="P:unsaturated fatty acid biosynthetic process"/>
    <property type="evidence" value="ECO:0007669"/>
    <property type="project" value="TreeGrafter"/>
</dbReference>
<evidence type="ECO:0000256" key="11">
    <source>
        <dbReference type="ARBA" id="ARBA00023136"/>
    </source>
</evidence>
<keyword evidence="7 14" id="KW-1133">Transmembrane helix</keyword>
<evidence type="ECO:0000256" key="4">
    <source>
        <dbReference type="ARBA" id="ARBA00022692"/>
    </source>
</evidence>
<dbReference type="Pfam" id="PF00487">
    <property type="entry name" value="FA_desaturase"/>
    <property type="match status" value="1"/>
</dbReference>
<feature type="transmembrane region" description="Helical" evidence="14">
    <location>
        <begin position="192"/>
        <end position="212"/>
    </location>
</feature>
<evidence type="ECO:0000256" key="5">
    <source>
        <dbReference type="ARBA" id="ARBA00022723"/>
    </source>
</evidence>
<dbReference type="PANTHER" id="PTHR11351:SF31">
    <property type="entry name" value="DESATURASE 1, ISOFORM A-RELATED"/>
    <property type="match status" value="1"/>
</dbReference>
<evidence type="ECO:0000256" key="3">
    <source>
        <dbReference type="ARBA" id="ARBA00022516"/>
    </source>
</evidence>
<organism evidence="16 17">
    <name type="scientific">Elysia crispata</name>
    <name type="common">lettuce slug</name>
    <dbReference type="NCBI Taxonomy" id="231223"/>
    <lineage>
        <taxon>Eukaryota</taxon>
        <taxon>Metazoa</taxon>
        <taxon>Spiralia</taxon>
        <taxon>Lophotrochozoa</taxon>
        <taxon>Mollusca</taxon>
        <taxon>Gastropoda</taxon>
        <taxon>Heterobranchia</taxon>
        <taxon>Euthyneura</taxon>
        <taxon>Panpulmonata</taxon>
        <taxon>Sacoglossa</taxon>
        <taxon>Placobranchoidea</taxon>
        <taxon>Plakobranchidae</taxon>
        <taxon>Elysia</taxon>
    </lineage>
</organism>
<dbReference type="PROSITE" id="PS00476">
    <property type="entry name" value="FATTY_ACID_DESATUR_1"/>
    <property type="match status" value="1"/>
</dbReference>
<comment type="subcellular location">
    <subcellularLocation>
        <location evidence="1">Membrane</location>
        <topology evidence="1">Multi-pass membrane protein</topology>
    </subcellularLocation>
</comment>
<keyword evidence="11 14" id="KW-0472">Membrane</keyword>
<keyword evidence="3 13" id="KW-0444">Lipid biosynthesis</keyword>
<dbReference type="PANTHER" id="PTHR11351">
    <property type="entry name" value="ACYL-COA DESATURASE"/>
    <property type="match status" value="1"/>
</dbReference>
<comment type="similarity">
    <text evidence="2 13">Belongs to the fatty acid desaturase type 1 family.</text>
</comment>
<feature type="transmembrane region" description="Helical" evidence="14">
    <location>
        <begin position="75"/>
        <end position="97"/>
    </location>
</feature>
<dbReference type="InterPro" id="IPR005804">
    <property type="entry name" value="FA_desaturase_dom"/>
</dbReference>
<keyword evidence="10" id="KW-0443">Lipid metabolism</keyword>
<accession>A0AAE1DBK7</accession>
<dbReference type="CDD" id="cd03505">
    <property type="entry name" value="Delta9-FADS-like"/>
    <property type="match status" value="1"/>
</dbReference>
<evidence type="ECO:0000256" key="13">
    <source>
        <dbReference type="RuleBase" id="RU000581"/>
    </source>
</evidence>
<name>A0AAE1DBK7_9GAST</name>
<dbReference type="AlphaFoldDB" id="A0AAE1DBK7"/>
<feature type="domain" description="Fatty acid desaturase" evidence="15">
    <location>
        <begin position="77"/>
        <end position="280"/>
    </location>
</feature>
<dbReference type="PRINTS" id="PR00075">
    <property type="entry name" value="FACDDSATRASE"/>
</dbReference>
<evidence type="ECO:0000259" key="15">
    <source>
        <dbReference type="Pfam" id="PF00487"/>
    </source>
</evidence>
<comment type="cofactor">
    <cofactor evidence="13">
        <name>Fe(2+)</name>
        <dbReference type="ChEBI" id="CHEBI:29033"/>
    </cofactor>
</comment>
<feature type="transmembrane region" description="Helical" evidence="14">
    <location>
        <begin position="50"/>
        <end position="69"/>
    </location>
</feature>
<evidence type="ECO:0000256" key="9">
    <source>
        <dbReference type="ARBA" id="ARBA00023004"/>
    </source>
</evidence>
<evidence type="ECO:0000256" key="10">
    <source>
        <dbReference type="ARBA" id="ARBA00023098"/>
    </source>
</evidence>
<sequence length="337" mass="38661">MPPRNVEEVGGGCETDTLGLDQIDQLVNGTTTDTAPAAKRPPRQIVWRNVALFAVLHLGALYSIFLIPQAKYQTLLWSCFMYYLAAMGITAGAHRLWSHRSYKARLPLKIFLLFCNCISFQNSVFEWARDHRAHHKFSETDADPHNAKRGFFFAHIGWLLVKKHPEVKEKGKSVDLTDLKNDPAIAFQHRHYLKLVVPLCFILPTFIPVYLWDESAFIAFYIAAVLRYALVLNATWLVNSAAHMWGQRPYDHRINPAENMAVALCATGEGFHNYHHVFPHDYSTSEYGWRLNLTTMFIDTMSWFGLAYDCRKIPDSVVERRRQRTGNKADDSTCHSD</sequence>
<dbReference type="InterPro" id="IPR001522">
    <property type="entry name" value="FADS-1_CS"/>
</dbReference>
<comment type="domain">
    <text evidence="13">The histidine box domains are involved in binding the catalytic metal ions.</text>
</comment>
<keyword evidence="4 13" id="KW-0812">Transmembrane</keyword>
<evidence type="ECO:0000256" key="1">
    <source>
        <dbReference type="ARBA" id="ARBA00004141"/>
    </source>
</evidence>